<evidence type="ECO:0000256" key="1">
    <source>
        <dbReference type="SAM" id="SignalP"/>
    </source>
</evidence>
<keyword evidence="7" id="KW-1185">Reference proteome</keyword>
<evidence type="ECO:0000313" key="4">
    <source>
        <dbReference type="EMBL" id="CAF0924064.1"/>
    </source>
</evidence>
<name>A0A813QHK8_9BILA</name>
<dbReference type="OrthoDB" id="9977280at2759"/>
<dbReference type="Proteomes" id="UP000663877">
    <property type="component" value="Unassembled WGS sequence"/>
</dbReference>
<dbReference type="EMBL" id="CAJNOM010000007">
    <property type="protein sequence ID" value="CAF0766790.1"/>
    <property type="molecule type" value="Genomic_DNA"/>
</dbReference>
<dbReference type="EMBL" id="CAJNOI010000858">
    <property type="protein sequence ID" value="CAF1355336.1"/>
    <property type="molecule type" value="Genomic_DNA"/>
</dbReference>
<organism evidence="3 7">
    <name type="scientific">Adineta steineri</name>
    <dbReference type="NCBI Taxonomy" id="433720"/>
    <lineage>
        <taxon>Eukaryota</taxon>
        <taxon>Metazoa</taxon>
        <taxon>Spiralia</taxon>
        <taxon>Gnathifera</taxon>
        <taxon>Rotifera</taxon>
        <taxon>Eurotatoria</taxon>
        <taxon>Bdelloidea</taxon>
        <taxon>Adinetida</taxon>
        <taxon>Adinetidae</taxon>
        <taxon>Adineta</taxon>
    </lineage>
</organism>
<evidence type="ECO:0000313" key="2">
    <source>
        <dbReference type="EMBL" id="CAF0764521.1"/>
    </source>
</evidence>
<evidence type="ECO:0000313" key="3">
    <source>
        <dbReference type="EMBL" id="CAF0766790.1"/>
    </source>
</evidence>
<sequence length="139" mass="15963">MKTPIILLVLLLLTSISLIDGMAFDNFHCKAATCQEFYHGLKHSSHYQDYINTCYETVNILLQIPKRYGKCVDDSTMRMNPNCIRALAKTIKKCISQLSDLPENTARFYCGYTLMKHCAVNVGLERFRLNFQSRTPTDD</sequence>
<comment type="caution">
    <text evidence="3">The sequence shown here is derived from an EMBL/GenBank/DDBJ whole genome shotgun (WGS) entry which is preliminary data.</text>
</comment>
<accession>A0A813QHK8</accession>
<gene>
    <name evidence="4" type="ORF">BJG266_LOCUS11698</name>
    <name evidence="5" type="ORF">BJG266_LOCUS35187</name>
    <name evidence="2" type="ORF">QVE165_LOCUS2248</name>
    <name evidence="3" type="ORF">QVE165_LOCUS2379</name>
    <name evidence="6" type="ORF">QVE165_LOCUS52248</name>
</gene>
<evidence type="ECO:0000313" key="7">
    <source>
        <dbReference type="Proteomes" id="UP000663832"/>
    </source>
</evidence>
<dbReference type="Proteomes" id="UP000663832">
    <property type="component" value="Unassembled WGS sequence"/>
</dbReference>
<proteinExistence type="predicted"/>
<feature type="chain" id="PRO_5036222687" evidence="1">
    <location>
        <begin position="22"/>
        <end position="139"/>
    </location>
</feature>
<dbReference type="AlphaFoldDB" id="A0A813QHK8"/>
<evidence type="ECO:0000313" key="6">
    <source>
        <dbReference type="EMBL" id="CAF1598363.1"/>
    </source>
</evidence>
<protein>
    <submittedName>
        <fullName evidence="3">Uncharacterized protein</fullName>
    </submittedName>
</protein>
<reference evidence="3" key="1">
    <citation type="submission" date="2021-02" db="EMBL/GenBank/DDBJ databases">
        <authorList>
            <person name="Nowell W R."/>
        </authorList>
    </citation>
    <scope>NUCLEOTIDE SEQUENCE</scope>
</reference>
<dbReference type="EMBL" id="CAJNOM010000007">
    <property type="protein sequence ID" value="CAF0764521.1"/>
    <property type="molecule type" value="Genomic_DNA"/>
</dbReference>
<evidence type="ECO:0000313" key="5">
    <source>
        <dbReference type="EMBL" id="CAF1355336.1"/>
    </source>
</evidence>
<dbReference type="EMBL" id="CAJNOI010000043">
    <property type="protein sequence ID" value="CAF0924064.1"/>
    <property type="molecule type" value="Genomic_DNA"/>
</dbReference>
<keyword evidence="1" id="KW-0732">Signal</keyword>
<feature type="signal peptide" evidence="1">
    <location>
        <begin position="1"/>
        <end position="21"/>
    </location>
</feature>
<dbReference type="EMBL" id="CAJNOM010001210">
    <property type="protein sequence ID" value="CAF1598363.1"/>
    <property type="molecule type" value="Genomic_DNA"/>
</dbReference>